<sequence>MPSSCILCVASAALVQPARTTRQGTQKAQHPRQGGRGIAEEALEQTPRRLLQIHRRDKAALRTAPERGLRQLLPSPGLPASQGADRDRQRRGQGVRFGVLPRYDAGRPPRRSRPDRPAGPRTAPSAASGVADTAHSKSCDAWRTPRAMAPDSRGGYGGSRPDAACRRRRGNRPLGWPRRGPRRCAAARRKAWGFQVRRGTLMESLCLRKQETLPTGAVFQAPRGRPSALPHER</sequence>
<name>A0A495UNZ9_9GAMM</name>
<accession>A0A495UNZ9</accession>
<keyword evidence="3" id="KW-1185">Reference proteome</keyword>
<feature type="compositionally biased region" description="Basic and acidic residues" evidence="1">
    <location>
        <begin position="104"/>
        <end position="118"/>
    </location>
</feature>
<organism evidence="2 3">
    <name type="scientific">Thiocapsa rosea</name>
    <dbReference type="NCBI Taxonomy" id="69360"/>
    <lineage>
        <taxon>Bacteria</taxon>
        <taxon>Pseudomonadati</taxon>
        <taxon>Pseudomonadota</taxon>
        <taxon>Gammaproteobacteria</taxon>
        <taxon>Chromatiales</taxon>
        <taxon>Chromatiaceae</taxon>
        <taxon>Thiocapsa</taxon>
    </lineage>
</organism>
<dbReference type="Proteomes" id="UP000274556">
    <property type="component" value="Unassembled WGS sequence"/>
</dbReference>
<evidence type="ECO:0000313" key="3">
    <source>
        <dbReference type="Proteomes" id="UP000274556"/>
    </source>
</evidence>
<proteinExistence type="predicted"/>
<evidence type="ECO:0000313" key="2">
    <source>
        <dbReference type="EMBL" id="RKT38043.1"/>
    </source>
</evidence>
<protein>
    <submittedName>
        <fullName evidence="2">Uncharacterized protein</fullName>
    </submittedName>
</protein>
<evidence type="ECO:0000256" key="1">
    <source>
        <dbReference type="SAM" id="MobiDB-lite"/>
    </source>
</evidence>
<dbReference type="AlphaFoldDB" id="A0A495UNZ9"/>
<dbReference type="EMBL" id="RBXL01000002">
    <property type="protein sequence ID" value="RKT38043.1"/>
    <property type="molecule type" value="Genomic_DNA"/>
</dbReference>
<gene>
    <name evidence="2" type="ORF">BDD21_5568</name>
</gene>
<reference evidence="2 3" key="1">
    <citation type="submission" date="2018-10" db="EMBL/GenBank/DDBJ databases">
        <title>Genomic Encyclopedia of Archaeal and Bacterial Type Strains, Phase II (KMG-II): from individual species to whole genera.</title>
        <authorList>
            <person name="Goeker M."/>
        </authorList>
    </citation>
    <scope>NUCLEOTIDE SEQUENCE [LARGE SCALE GENOMIC DNA]</scope>
    <source>
        <strain evidence="2 3">DSM 235</strain>
    </source>
</reference>
<feature type="region of interest" description="Disordered" evidence="1">
    <location>
        <begin position="63"/>
        <end position="181"/>
    </location>
</feature>
<feature type="compositionally biased region" description="Polar residues" evidence="1">
    <location>
        <begin position="18"/>
        <end position="28"/>
    </location>
</feature>
<feature type="region of interest" description="Disordered" evidence="1">
    <location>
        <begin position="18"/>
        <end position="44"/>
    </location>
</feature>
<comment type="caution">
    <text evidence="2">The sequence shown here is derived from an EMBL/GenBank/DDBJ whole genome shotgun (WGS) entry which is preliminary data.</text>
</comment>